<accession>A0A4R3KEZ3</accession>
<sequence length="126" mass="14975">MKKGMELIRVKKGMEKEQQRDTNTILLLETEEERIYLKVVDQKQTLTIEELQQIVSNIRDFLANTKSIEEKLKDWLTEILTNEKAIERIQIPNWVREAKGWLFAYFLLVTILCKLDCLSNKYIKSI</sequence>
<proteinExistence type="predicted"/>
<dbReference type="Proteomes" id="UP000295788">
    <property type="component" value="Unassembled WGS sequence"/>
</dbReference>
<protein>
    <submittedName>
        <fullName evidence="1">Uncharacterized protein</fullName>
    </submittedName>
</protein>
<name>A0A4R3KEZ3_9BACI</name>
<evidence type="ECO:0000313" key="2">
    <source>
        <dbReference type="Proteomes" id="UP000295788"/>
    </source>
</evidence>
<evidence type="ECO:0000313" key="1">
    <source>
        <dbReference type="EMBL" id="TCS81828.1"/>
    </source>
</evidence>
<organism evidence="1 2">
    <name type="scientific">Tepidibacillus fermentans</name>
    <dbReference type="NCBI Taxonomy" id="1281767"/>
    <lineage>
        <taxon>Bacteria</taxon>
        <taxon>Bacillati</taxon>
        <taxon>Bacillota</taxon>
        <taxon>Bacilli</taxon>
        <taxon>Bacillales</taxon>
        <taxon>Bacillaceae</taxon>
        <taxon>Tepidibacillus</taxon>
    </lineage>
</organism>
<gene>
    <name evidence="1" type="ORF">EDD72_11166</name>
</gene>
<reference evidence="1 2" key="1">
    <citation type="submission" date="2019-03" db="EMBL/GenBank/DDBJ databases">
        <title>Genomic Encyclopedia of Type Strains, Phase IV (KMG-IV): sequencing the most valuable type-strain genomes for metagenomic binning, comparative biology and taxonomic classification.</title>
        <authorList>
            <person name="Goeker M."/>
        </authorList>
    </citation>
    <scope>NUCLEOTIDE SEQUENCE [LARGE SCALE GENOMIC DNA]</scope>
    <source>
        <strain evidence="1 2">DSM 23802</strain>
    </source>
</reference>
<keyword evidence="2" id="KW-1185">Reference proteome</keyword>
<dbReference type="AlphaFoldDB" id="A0A4R3KEZ3"/>
<comment type="caution">
    <text evidence="1">The sequence shown here is derived from an EMBL/GenBank/DDBJ whole genome shotgun (WGS) entry which is preliminary data.</text>
</comment>
<dbReference type="EMBL" id="SMAB01000011">
    <property type="protein sequence ID" value="TCS81828.1"/>
    <property type="molecule type" value="Genomic_DNA"/>
</dbReference>
<dbReference type="RefSeq" id="WP_132769141.1">
    <property type="nucleotide sequence ID" value="NZ_SMAB01000011.1"/>
</dbReference>